<feature type="region of interest" description="Disordered" evidence="1">
    <location>
        <begin position="573"/>
        <end position="596"/>
    </location>
</feature>
<sequence>MRTSTVTGAAPVVGWAAGPLGAVQTAAREMSRQAALRVRAVAAFAATRPASVDRAQGERGAMSAERWAARADVLRPVSEWAAQELSIALDISTQKAEAELERALTLVSRLPRVLEALEAGLLHTDHLWCLLEHVAPIADDALRARVEGEVLDWVAARRRVTTPAALGDRVRRVVAALNARDAARDLARALARRGISVREDRTLGMSVVTVVCSTPEAQAFYRALGGCVDALQPDPGDSRTRGQRLVDCLMDLVLRPGEGELPPVQALLTVVASVHTALGGDQLGEVDGAPVPAEMARQLVRALAGLDPTPTPTDAADAADIPTGGTVAVGAAGGADAADAQPAATPSIGAVEPVDVEGDPIERAARELSGADFDWWLDELVRHGFGDAPAPGDPGWQPGVPPGPAEWDAGPWCDPCEWLDAHAHDLPVPDAGAPPHTDGCATTPGAGWWAAADRAVQDAGAAVHTARLALGAAERTVRTARRADVDDEAAWQVSPTGRVTAAGDALAALAAADTQREELAALLDATGGGGLADRPRIAVTDAVTGALLALTDLPGLRRAGHCGRPACRRRPQTCGHDLTGRPGLGAPGPTDGYRPGAALERHVRARDRRCRFPGCRRRIPAAGELDHVIAHPHGPTAAANLAGFCTPDHRGKHQAPGWAYAMTPDGTLTVTTPSGLTAVTDPRPTDRAAPCVGAEDARRSEAQTRGTGRGLGAARAV</sequence>
<gene>
    <name evidence="3" type="ORF">SAMN05660642_04861</name>
</gene>
<dbReference type="AlphaFoldDB" id="A0A1H0BHE8"/>
<dbReference type="InterPro" id="IPR003615">
    <property type="entry name" value="HNH_nuc"/>
</dbReference>
<feature type="domain" description="DUF222" evidence="2">
    <location>
        <begin position="53"/>
        <end position="273"/>
    </location>
</feature>
<dbReference type="STRING" id="1137991.SAMN05660642_04861"/>
<dbReference type="Proteomes" id="UP000198680">
    <property type="component" value="Unassembled WGS sequence"/>
</dbReference>
<protein>
    <recommendedName>
        <fullName evidence="2">DUF222 domain-containing protein</fullName>
    </recommendedName>
</protein>
<feature type="region of interest" description="Disordered" evidence="1">
    <location>
        <begin position="676"/>
        <end position="717"/>
    </location>
</feature>
<evidence type="ECO:0000313" key="3">
    <source>
        <dbReference type="EMBL" id="SDN45061.1"/>
    </source>
</evidence>
<dbReference type="InterPro" id="IPR003870">
    <property type="entry name" value="DUF222"/>
</dbReference>
<proteinExistence type="predicted"/>
<evidence type="ECO:0000313" key="4">
    <source>
        <dbReference type="Proteomes" id="UP000198680"/>
    </source>
</evidence>
<reference evidence="4" key="1">
    <citation type="submission" date="2016-10" db="EMBL/GenBank/DDBJ databases">
        <authorList>
            <person name="Varghese N."/>
            <person name="Submissions S."/>
        </authorList>
    </citation>
    <scope>NUCLEOTIDE SEQUENCE [LARGE SCALE GENOMIC DNA]</scope>
    <source>
        <strain evidence="4">DSM 45419</strain>
    </source>
</reference>
<evidence type="ECO:0000259" key="2">
    <source>
        <dbReference type="Pfam" id="PF02720"/>
    </source>
</evidence>
<dbReference type="CDD" id="cd00085">
    <property type="entry name" value="HNHc"/>
    <property type="match status" value="1"/>
</dbReference>
<name>A0A1H0BHE8_9ACTN</name>
<evidence type="ECO:0000256" key="1">
    <source>
        <dbReference type="SAM" id="MobiDB-lite"/>
    </source>
</evidence>
<dbReference type="EMBL" id="FNHE01000022">
    <property type="protein sequence ID" value="SDN45061.1"/>
    <property type="molecule type" value="Genomic_DNA"/>
</dbReference>
<organism evidence="3 4">
    <name type="scientific">Geodermatophilus siccatus</name>
    <dbReference type="NCBI Taxonomy" id="1137991"/>
    <lineage>
        <taxon>Bacteria</taxon>
        <taxon>Bacillati</taxon>
        <taxon>Actinomycetota</taxon>
        <taxon>Actinomycetes</taxon>
        <taxon>Geodermatophilales</taxon>
        <taxon>Geodermatophilaceae</taxon>
        <taxon>Geodermatophilus</taxon>
    </lineage>
</organism>
<accession>A0A1H0BHE8</accession>
<keyword evidence="4" id="KW-1185">Reference proteome</keyword>
<dbReference type="Pfam" id="PF02720">
    <property type="entry name" value="DUF222"/>
    <property type="match status" value="1"/>
</dbReference>